<accession>A0A139QRN0</accession>
<dbReference type="EMBL" id="LQOF01000105">
    <property type="protein sequence ID" value="KXT71765.1"/>
    <property type="molecule type" value="Genomic_DNA"/>
</dbReference>
<evidence type="ECO:0000313" key="1">
    <source>
        <dbReference type="EMBL" id="KXT71765.1"/>
    </source>
</evidence>
<dbReference type="EMBL" id="LQXV01000330">
    <property type="protein sequence ID" value="KXU05174.1"/>
    <property type="molecule type" value="Genomic_DNA"/>
</dbReference>
<name>A0A139QRN0_9STRE</name>
<evidence type="ECO:0000313" key="3">
    <source>
        <dbReference type="Proteomes" id="UP000070198"/>
    </source>
</evidence>
<dbReference type="Proteomes" id="UP000071927">
    <property type="component" value="Unassembled WGS sequence"/>
</dbReference>
<protein>
    <submittedName>
        <fullName evidence="2">PRD/PTS system IIA 2 domain protein</fullName>
    </submittedName>
</protein>
<organism evidence="2 4">
    <name type="scientific">Streptococcus gallolyticus</name>
    <dbReference type="NCBI Taxonomy" id="315405"/>
    <lineage>
        <taxon>Bacteria</taxon>
        <taxon>Bacillati</taxon>
        <taxon>Bacillota</taxon>
        <taxon>Bacilli</taxon>
        <taxon>Lactobacillales</taxon>
        <taxon>Streptococcaceae</taxon>
        <taxon>Streptococcus</taxon>
    </lineage>
</organism>
<gene>
    <name evidence="1" type="ORF">SGADD02_00728</name>
    <name evidence="2" type="ORF">SGADD03_01718</name>
</gene>
<comment type="caution">
    <text evidence="2">The sequence shown here is derived from an EMBL/GenBank/DDBJ whole genome shotgun (WGS) entry which is preliminary data.</text>
</comment>
<reference evidence="3 4" key="1">
    <citation type="submission" date="2016-01" db="EMBL/GenBank/DDBJ databases">
        <title>Highly variable Streptococcus oralis are common among viridans streptococci isolated from primates.</title>
        <authorList>
            <person name="Denapaite D."/>
            <person name="Rieger M."/>
            <person name="Koendgen S."/>
            <person name="Brueckner R."/>
            <person name="Ochigava I."/>
            <person name="Kappeler P."/>
            <person name="Maetz-Rensing K."/>
            <person name="Leendertz F."/>
            <person name="Hakenbeck R."/>
        </authorList>
    </citation>
    <scope>NUCLEOTIDE SEQUENCE [LARGE SCALE GENOMIC DNA]</scope>
    <source>
        <strain evidence="1 3">DD02</strain>
        <strain evidence="2 4">DD03</strain>
    </source>
</reference>
<proteinExistence type="predicted"/>
<sequence length="44" mass="5171">MKSEDTEKIQTIYEQMLDFIGSKDKQDLLLKTPTFETLTNIFSE</sequence>
<dbReference type="Proteomes" id="UP000070198">
    <property type="component" value="Unassembled WGS sequence"/>
</dbReference>
<dbReference type="PATRIC" id="fig|315405.11.peg.827"/>
<dbReference type="AlphaFoldDB" id="A0A139QRN0"/>
<evidence type="ECO:0000313" key="4">
    <source>
        <dbReference type="Proteomes" id="UP000071927"/>
    </source>
</evidence>
<evidence type="ECO:0000313" key="2">
    <source>
        <dbReference type="EMBL" id="KXU05174.1"/>
    </source>
</evidence>